<dbReference type="GO" id="GO:0008237">
    <property type="term" value="F:metallopeptidase activity"/>
    <property type="evidence" value="ECO:0007669"/>
    <property type="project" value="InterPro"/>
</dbReference>
<evidence type="ECO:0000313" key="2">
    <source>
        <dbReference type="Proteomes" id="UP001286313"/>
    </source>
</evidence>
<gene>
    <name evidence="1" type="ORF">Pcinc_037922</name>
</gene>
<protein>
    <submittedName>
        <fullName evidence="1">Uncharacterized protein</fullName>
    </submittedName>
</protein>
<organism evidence="1 2">
    <name type="scientific">Petrolisthes cinctipes</name>
    <name type="common">Flat porcelain crab</name>
    <dbReference type="NCBI Taxonomy" id="88211"/>
    <lineage>
        <taxon>Eukaryota</taxon>
        <taxon>Metazoa</taxon>
        <taxon>Ecdysozoa</taxon>
        <taxon>Arthropoda</taxon>
        <taxon>Crustacea</taxon>
        <taxon>Multicrustacea</taxon>
        <taxon>Malacostraca</taxon>
        <taxon>Eumalacostraca</taxon>
        <taxon>Eucarida</taxon>
        <taxon>Decapoda</taxon>
        <taxon>Pleocyemata</taxon>
        <taxon>Anomura</taxon>
        <taxon>Galatheoidea</taxon>
        <taxon>Porcellanidae</taxon>
        <taxon>Petrolisthes</taxon>
    </lineage>
</organism>
<dbReference type="Proteomes" id="UP001286313">
    <property type="component" value="Unassembled WGS sequence"/>
</dbReference>
<dbReference type="Gene3D" id="3.40.390.10">
    <property type="entry name" value="Collagenase (Catalytic Domain)"/>
    <property type="match status" value="1"/>
</dbReference>
<evidence type="ECO:0000313" key="1">
    <source>
        <dbReference type="EMBL" id="KAK3855697.1"/>
    </source>
</evidence>
<reference evidence="1" key="1">
    <citation type="submission" date="2023-10" db="EMBL/GenBank/DDBJ databases">
        <title>Genome assemblies of two species of porcelain crab, Petrolisthes cinctipes and Petrolisthes manimaculis (Anomura: Porcellanidae).</title>
        <authorList>
            <person name="Angst P."/>
        </authorList>
    </citation>
    <scope>NUCLEOTIDE SEQUENCE</scope>
    <source>
        <strain evidence="1">PB745_01</strain>
        <tissue evidence="1">Gill</tissue>
    </source>
</reference>
<name>A0AAE1BRI5_PETCI</name>
<proteinExistence type="predicted"/>
<keyword evidence="2" id="KW-1185">Reference proteome</keyword>
<dbReference type="AlphaFoldDB" id="A0AAE1BRI5"/>
<dbReference type="EMBL" id="JAWQEG010006120">
    <property type="protein sequence ID" value="KAK3855697.1"/>
    <property type="molecule type" value="Genomic_DNA"/>
</dbReference>
<sequence>MCSAFLSAPSCHSVSVCYLSGLVAGVWLVWWGHVKCLQDSPARLSRGYKVLSVGCVGVGREDVWACVVEECMWVVMDVGDNDVWGWVVVKEIAEDYVWTGCVPLNHPLVPRHRWPSPYIPLEVSEEFNHTSRQGLRRGAQQLEAGTCIRFVKVTRP</sequence>
<dbReference type="InterPro" id="IPR024079">
    <property type="entry name" value="MetalloPept_cat_dom_sf"/>
</dbReference>
<comment type="caution">
    <text evidence="1">The sequence shown here is derived from an EMBL/GenBank/DDBJ whole genome shotgun (WGS) entry which is preliminary data.</text>
</comment>
<accession>A0AAE1BRI5</accession>